<comment type="caution">
    <text evidence="1">The sequence shown here is derived from an EMBL/GenBank/DDBJ whole genome shotgun (WGS) entry which is preliminary data.</text>
</comment>
<evidence type="ECO:0000313" key="1">
    <source>
        <dbReference type="EMBL" id="KFE69029.1"/>
    </source>
</evidence>
<reference evidence="1 2" key="1">
    <citation type="submission" date="2014-04" db="EMBL/GenBank/DDBJ databases">
        <title>Genome assembly of Hyalangium minutum DSM 14724.</title>
        <authorList>
            <person name="Sharma G."/>
            <person name="Subramanian S."/>
        </authorList>
    </citation>
    <scope>NUCLEOTIDE SEQUENCE [LARGE SCALE GENOMIC DNA]</scope>
    <source>
        <strain evidence="1 2">DSM 14724</strain>
    </source>
</reference>
<dbReference type="EMBL" id="JMCB01000005">
    <property type="protein sequence ID" value="KFE69029.1"/>
    <property type="molecule type" value="Genomic_DNA"/>
</dbReference>
<dbReference type="AlphaFoldDB" id="A0A085WMW6"/>
<keyword evidence="2" id="KW-1185">Reference proteome</keyword>
<name>A0A085WMW6_9BACT</name>
<dbReference type="InterPro" id="IPR011750">
    <property type="entry name" value="Gmx_para_CXXCG"/>
</dbReference>
<evidence type="ECO:0000313" key="2">
    <source>
        <dbReference type="Proteomes" id="UP000028725"/>
    </source>
</evidence>
<protein>
    <submittedName>
        <fullName evidence="1">Uncharacterized protein</fullName>
    </submittedName>
</protein>
<proteinExistence type="predicted"/>
<dbReference type="Pfam" id="PF09535">
    <property type="entry name" value="Gmx_para_CXXCG"/>
    <property type="match status" value="1"/>
</dbReference>
<sequence length="213" mass="24211">MACPVCNLSGGTAANAYPSVDLSHLPAQEQRKYFARFEEDFVEFERLREQVRPLVPSGIPLWPGTAFGPLHGSAWGEFGPLSLIHAWELLIRREPFERLQAEGLRGLKGCRTALRFRKKNPPELLEMELVPRGEFHSDCLPERPLPCPKCERRELKCPDEPILDAASLPEDQDLFRLAGFLSMIIATERFVDAVRRLSYEQDIAFRELPVRGA</sequence>
<organism evidence="1 2">
    <name type="scientific">Hyalangium minutum</name>
    <dbReference type="NCBI Taxonomy" id="394096"/>
    <lineage>
        <taxon>Bacteria</taxon>
        <taxon>Pseudomonadati</taxon>
        <taxon>Myxococcota</taxon>
        <taxon>Myxococcia</taxon>
        <taxon>Myxococcales</taxon>
        <taxon>Cystobacterineae</taxon>
        <taxon>Archangiaceae</taxon>
        <taxon>Hyalangium</taxon>
    </lineage>
</organism>
<gene>
    <name evidence="1" type="ORF">DB31_6931</name>
</gene>
<accession>A0A085WMW6</accession>
<dbReference type="NCBIfam" id="TIGR02264">
    <property type="entry name" value="gmx_para_CXXCG"/>
    <property type="match status" value="1"/>
</dbReference>
<dbReference type="Proteomes" id="UP000028725">
    <property type="component" value="Unassembled WGS sequence"/>
</dbReference>